<dbReference type="Proteomes" id="UP001190700">
    <property type="component" value="Unassembled WGS sequence"/>
</dbReference>
<dbReference type="AlphaFoldDB" id="A0AAE0GWK9"/>
<evidence type="ECO:0000313" key="2">
    <source>
        <dbReference type="EMBL" id="KAK3285446.1"/>
    </source>
</evidence>
<reference evidence="2 3" key="1">
    <citation type="journal article" date="2015" name="Genome Biol. Evol.">
        <title>Comparative Genomics of a Bacterivorous Green Alga Reveals Evolutionary Causalities and Consequences of Phago-Mixotrophic Mode of Nutrition.</title>
        <authorList>
            <person name="Burns J.A."/>
            <person name="Paasch A."/>
            <person name="Narechania A."/>
            <person name="Kim E."/>
        </authorList>
    </citation>
    <scope>NUCLEOTIDE SEQUENCE [LARGE SCALE GENOMIC DNA]</scope>
    <source>
        <strain evidence="2 3">PLY_AMNH</strain>
    </source>
</reference>
<dbReference type="PANTHER" id="PTHR33050">
    <property type="entry name" value="REVERSE TRANSCRIPTASE DOMAIN-CONTAINING PROTEIN"/>
    <property type="match status" value="1"/>
</dbReference>
<keyword evidence="3" id="KW-1185">Reference proteome</keyword>
<dbReference type="InterPro" id="IPR010998">
    <property type="entry name" value="Integrase_recombinase_N"/>
</dbReference>
<evidence type="ECO:0008006" key="4">
    <source>
        <dbReference type="Google" id="ProtNLM"/>
    </source>
</evidence>
<organism evidence="2 3">
    <name type="scientific">Cymbomonas tetramitiformis</name>
    <dbReference type="NCBI Taxonomy" id="36881"/>
    <lineage>
        <taxon>Eukaryota</taxon>
        <taxon>Viridiplantae</taxon>
        <taxon>Chlorophyta</taxon>
        <taxon>Pyramimonadophyceae</taxon>
        <taxon>Pyramimonadales</taxon>
        <taxon>Pyramimonadaceae</taxon>
        <taxon>Cymbomonas</taxon>
    </lineage>
</organism>
<sequence>MAAVALPAPDWGTPAVLHALEDLLAYHATVMSGRWSRATATTAVADFFGRVDPIRDAISALLPPVMLGEIVALQAAHFVVADPASPSGFSLPASWDLFPAGVWGPLKGRATLDWRLVGRIFVGLRAFSLANVPAPAVDPLVALQQQLVALQQQLAVQQAPIDASAAAALARAPVLPKSLIPWQEFVCLIESTFVPADLHALIPPAELGVAPGVLLPDPLLASPPALLPAPVLPPVPLTSPTAFRQKEEDVVAAVRGENVSPDALALSAPSKEGGQEAWDSFGEPKHFSTFVGGPMDVGDKPVPVTKSTRWPALLDRLWAETSAASLESAGTSVTQWQEFLSELSDAGASVPGMTSHACRMAAAFQGDPDYDFLGQGASIVGYLDDFFLVGSFEEVQEFMWLLHEFVFFLGFEVNADKCEGPGQCLEFLGIELSTADEVCTASISADRMLVVQAKVDEIRRLGSLGGAQDLKVICTVMRLYNGRKVRLDRLEVKWEWFPTDASTGVGMGAVLDKRWFPVTWDWLRRQPQEHDIRLLPTYITSKDNVYSDLLSRGQIAEFKRRFREDRQNGTSGTFLVPCWEGNPGYELVKSLPEVFRVKRRWGARSTLFTAPSPEGGGRTFWGKTRFAVMVVHCPPGPVFWADSELTDEVLDRVEAFTAALQAEYYAYNTQCSYSTGVRSFVSFCIARRRRNFLDEMLPASDEVLAKWVVFMVTDQLVKPSTAKQYTSGVRALHLQLKFEWTPVRERWPVWAALQGCRKRWDTPSKQVMPVGFDELLLMQRMVDPNNLNQRADSFRCHGHGLLLLLLPKGQRLRREGRCLEPPGSPLPL</sequence>
<gene>
    <name evidence="2" type="ORF">CYMTET_6948</name>
</gene>
<comment type="caution">
    <text evidence="2">The sequence shown here is derived from an EMBL/GenBank/DDBJ whole genome shotgun (WGS) entry which is preliminary data.</text>
</comment>
<dbReference type="InterPro" id="IPR052055">
    <property type="entry name" value="Hepadnavirus_pol/RT"/>
</dbReference>
<evidence type="ECO:0000313" key="3">
    <source>
        <dbReference type="Proteomes" id="UP001190700"/>
    </source>
</evidence>
<name>A0AAE0GWK9_9CHLO</name>
<dbReference type="PANTHER" id="PTHR33050:SF7">
    <property type="entry name" value="RIBONUCLEASE H"/>
    <property type="match status" value="1"/>
</dbReference>
<keyword evidence="1" id="KW-0238">DNA-binding</keyword>
<accession>A0AAE0GWK9</accession>
<proteinExistence type="predicted"/>
<dbReference type="Gene3D" id="1.10.150.130">
    <property type="match status" value="1"/>
</dbReference>
<evidence type="ECO:0000256" key="1">
    <source>
        <dbReference type="ARBA" id="ARBA00023125"/>
    </source>
</evidence>
<protein>
    <recommendedName>
        <fullName evidence="4">Reverse transcriptase domain-containing protein</fullName>
    </recommendedName>
</protein>
<dbReference type="SUPFAM" id="SSF47823">
    <property type="entry name" value="lambda integrase-like, N-terminal domain"/>
    <property type="match status" value="1"/>
</dbReference>
<dbReference type="GO" id="GO:0003677">
    <property type="term" value="F:DNA binding"/>
    <property type="evidence" value="ECO:0007669"/>
    <property type="project" value="UniProtKB-KW"/>
</dbReference>
<dbReference type="EMBL" id="LGRX02001812">
    <property type="protein sequence ID" value="KAK3285446.1"/>
    <property type="molecule type" value="Genomic_DNA"/>
</dbReference>
<dbReference type="SUPFAM" id="SSF56672">
    <property type="entry name" value="DNA/RNA polymerases"/>
    <property type="match status" value="1"/>
</dbReference>
<dbReference type="InterPro" id="IPR043502">
    <property type="entry name" value="DNA/RNA_pol_sf"/>
</dbReference>